<dbReference type="InterPro" id="IPR045497">
    <property type="entry name" value="DUF6438"/>
</dbReference>
<reference evidence="5" key="1">
    <citation type="submission" date="2016-10" db="EMBL/GenBank/DDBJ databases">
        <authorList>
            <person name="Varghese N."/>
            <person name="Submissions S."/>
        </authorList>
    </citation>
    <scope>NUCLEOTIDE SEQUENCE [LARGE SCALE GENOMIC DNA]</scope>
    <source>
        <strain evidence="5">DSM 24740</strain>
    </source>
</reference>
<keyword evidence="2" id="KW-0732">Signal</keyword>
<name>A0A1H9KDX5_9BACT</name>
<feature type="chain" id="PRO_5011514509" description="DUF6438 domain-containing protein" evidence="2">
    <location>
        <begin position="20"/>
        <end position="261"/>
    </location>
</feature>
<dbReference type="OrthoDB" id="7172369at2"/>
<evidence type="ECO:0000256" key="1">
    <source>
        <dbReference type="SAM" id="MobiDB-lite"/>
    </source>
</evidence>
<dbReference type="RefSeq" id="WP_090170750.1">
    <property type="nucleotide sequence ID" value="NZ_FOFB01000020.1"/>
</dbReference>
<evidence type="ECO:0000313" key="4">
    <source>
        <dbReference type="EMBL" id="SEQ97344.1"/>
    </source>
</evidence>
<evidence type="ECO:0000259" key="3">
    <source>
        <dbReference type="Pfam" id="PF20033"/>
    </source>
</evidence>
<sequence length="261" mass="28561">MRIFFLLLLLIALVYSCNRDTTEAVTTTAPTSYLAPAAAPRSGGNDPTTLGKADLSPEAGFNKSKDGVPMEAPLPELGDPQEEKRKVSAQRARPAGQQKMEAPQASATRKSPEMMASPPAQAGVSVASIMEPSVFKISKTACYGNCKQYNLELHEGGLLVMQGKRNVRHEGWNTRRMMGFKYQDLMKEFHQLTASELAAVYPDAEEVPADLPATVLRFSDAEGQERTVRVYDLDAAPEPLAAFLQKLEDMVENGIWDKAVE</sequence>
<dbReference type="EMBL" id="FOFB01000020">
    <property type="protein sequence ID" value="SEQ97344.1"/>
    <property type="molecule type" value="Genomic_DNA"/>
</dbReference>
<protein>
    <recommendedName>
        <fullName evidence="3">DUF6438 domain-containing protein</fullName>
    </recommendedName>
</protein>
<keyword evidence="5" id="KW-1185">Reference proteome</keyword>
<dbReference type="Pfam" id="PF20033">
    <property type="entry name" value="DUF6438"/>
    <property type="match status" value="1"/>
</dbReference>
<feature type="domain" description="DUF6438" evidence="3">
    <location>
        <begin position="135"/>
        <end position="250"/>
    </location>
</feature>
<dbReference type="Proteomes" id="UP000199021">
    <property type="component" value="Unassembled WGS sequence"/>
</dbReference>
<dbReference type="AlphaFoldDB" id="A0A1H9KDX5"/>
<organism evidence="4 5">
    <name type="scientific">Neolewinella agarilytica</name>
    <dbReference type="NCBI Taxonomy" id="478744"/>
    <lineage>
        <taxon>Bacteria</taxon>
        <taxon>Pseudomonadati</taxon>
        <taxon>Bacteroidota</taxon>
        <taxon>Saprospiria</taxon>
        <taxon>Saprospirales</taxon>
        <taxon>Lewinellaceae</taxon>
        <taxon>Neolewinella</taxon>
    </lineage>
</organism>
<evidence type="ECO:0000313" key="5">
    <source>
        <dbReference type="Proteomes" id="UP000199021"/>
    </source>
</evidence>
<gene>
    <name evidence="4" type="ORF">SAMN05444359_12066</name>
</gene>
<accession>A0A1H9KDX5</accession>
<feature type="region of interest" description="Disordered" evidence="1">
    <location>
        <begin position="35"/>
        <end position="118"/>
    </location>
</feature>
<dbReference type="InParanoid" id="A0A1H9KDX5"/>
<evidence type="ECO:0000256" key="2">
    <source>
        <dbReference type="SAM" id="SignalP"/>
    </source>
</evidence>
<feature type="signal peptide" evidence="2">
    <location>
        <begin position="1"/>
        <end position="19"/>
    </location>
</feature>
<proteinExistence type="predicted"/>
<dbReference type="PROSITE" id="PS51257">
    <property type="entry name" value="PROKAR_LIPOPROTEIN"/>
    <property type="match status" value="1"/>
</dbReference>